<evidence type="ECO:0000256" key="1">
    <source>
        <dbReference type="ARBA" id="ARBA00000085"/>
    </source>
</evidence>
<protein>
    <recommendedName>
        <fullName evidence="3">Blue-light-activated histidine kinase</fullName>
        <ecNumber evidence="2">2.7.13.3</ecNumber>
    </recommendedName>
</protein>
<dbReference type="Pfam" id="PF07536">
    <property type="entry name" value="HWE_HK"/>
    <property type="match status" value="1"/>
</dbReference>
<dbReference type="PANTHER" id="PTHR41523:SF8">
    <property type="entry name" value="ETHYLENE RESPONSE SENSOR PROTEIN"/>
    <property type="match status" value="1"/>
</dbReference>
<dbReference type="Pfam" id="PF00989">
    <property type="entry name" value="PAS"/>
    <property type="match status" value="1"/>
</dbReference>
<dbReference type="GO" id="GO:0005524">
    <property type="term" value="F:ATP binding"/>
    <property type="evidence" value="ECO:0007669"/>
    <property type="project" value="UniProtKB-KW"/>
</dbReference>
<keyword evidence="8" id="KW-0067">ATP-binding</keyword>
<keyword evidence="11" id="KW-1185">Reference proteome</keyword>
<sequence>MNLEDLYRLLRSEHVQAQGIVDTLEEPLLVLDPAGCVLTANRGFYETFRVGRDDTVGRSLFDLGDGQWDIPELRRLVSEIIPRSAAVVGYEVTAEFPTIGPRTMLVSARRLVHPDNNSTSLLILFEDVTDRRQRDVQKDILLAETRHRMKNLLGIVRSLANQTDVEGRTATEYRDAFLGRFQAVAEAETIALASSAEANLSALVEQSLKAAGPERYRVTPGPAVRLNRQQIMPMSLILHELVTNAWKYGAFSNTGGRVHLSWLTSEEQGKTLLHIDWREENGPPVTPPTRSGFGSRLIDLSAVQGLGGAVELKYEPTGLRVHITAPVES</sequence>
<dbReference type="InterPro" id="IPR000014">
    <property type="entry name" value="PAS"/>
</dbReference>
<dbReference type="CDD" id="cd00130">
    <property type="entry name" value="PAS"/>
    <property type="match status" value="1"/>
</dbReference>
<reference evidence="11" key="1">
    <citation type="submission" date="2016-08" db="EMBL/GenBank/DDBJ databases">
        <authorList>
            <person name="Varghese N."/>
            <person name="Submissions Spin"/>
        </authorList>
    </citation>
    <scope>NUCLEOTIDE SEQUENCE [LARGE SCALE GENOMIC DNA]</scope>
    <source>
        <strain evidence="11">ERR11</strain>
    </source>
</reference>
<evidence type="ECO:0000256" key="6">
    <source>
        <dbReference type="ARBA" id="ARBA00022741"/>
    </source>
</evidence>
<keyword evidence="5" id="KW-0808">Transferase</keyword>
<keyword evidence="7 10" id="KW-0418">Kinase</keyword>
<dbReference type="EMBL" id="FMAI01000037">
    <property type="protein sequence ID" value="SCB55270.1"/>
    <property type="molecule type" value="Genomic_DNA"/>
</dbReference>
<evidence type="ECO:0000256" key="8">
    <source>
        <dbReference type="ARBA" id="ARBA00022840"/>
    </source>
</evidence>
<evidence type="ECO:0000256" key="7">
    <source>
        <dbReference type="ARBA" id="ARBA00022777"/>
    </source>
</evidence>
<dbReference type="InterPro" id="IPR011102">
    <property type="entry name" value="Sig_transdc_His_kinase_HWE"/>
</dbReference>
<organism evidence="10 11">
    <name type="scientific">Bradyrhizobium shewense</name>
    <dbReference type="NCBI Taxonomy" id="1761772"/>
    <lineage>
        <taxon>Bacteria</taxon>
        <taxon>Pseudomonadati</taxon>
        <taxon>Pseudomonadota</taxon>
        <taxon>Alphaproteobacteria</taxon>
        <taxon>Hyphomicrobiales</taxon>
        <taxon>Nitrobacteraceae</taxon>
        <taxon>Bradyrhizobium</taxon>
    </lineage>
</organism>
<dbReference type="Proteomes" id="UP000199184">
    <property type="component" value="Unassembled WGS sequence"/>
</dbReference>
<evidence type="ECO:0000256" key="3">
    <source>
        <dbReference type="ARBA" id="ARBA00021740"/>
    </source>
</evidence>
<evidence type="ECO:0000313" key="10">
    <source>
        <dbReference type="EMBL" id="SCB55270.1"/>
    </source>
</evidence>
<evidence type="ECO:0000313" key="11">
    <source>
        <dbReference type="Proteomes" id="UP000199184"/>
    </source>
</evidence>
<dbReference type="SUPFAM" id="SSF55785">
    <property type="entry name" value="PYP-like sensor domain (PAS domain)"/>
    <property type="match status" value="1"/>
</dbReference>
<dbReference type="SUPFAM" id="SSF55874">
    <property type="entry name" value="ATPase domain of HSP90 chaperone/DNA topoisomerase II/histidine kinase"/>
    <property type="match status" value="1"/>
</dbReference>
<comment type="catalytic activity">
    <reaction evidence="1">
        <text>ATP + protein L-histidine = ADP + protein N-phospho-L-histidine.</text>
        <dbReference type="EC" id="2.7.13.3"/>
    </reaction>
</comment>
<name>A0A1C3XSP1_9BRAD</name>
<accession>A0A1C3XSP1</accession>
<dbReference type="Gene3D" id="3.30.450.20">
    <property type="entry name" value="PAS domain"/>
    <property type="match status" value="1"/>
</dbReference>
<proteinExistence type="predicted"/>
<dbReference type="SMART" id="SM00911">
    <property type="entry name" value="HWE_HK"/>
    <property type="match status" value="1"/>
</dbReference>
<dbReference type="InterPro" id="IPR036890">
    <property type="entry name" value="HATPase_C_sf"/>
</dbReference>
<evidence type="ECO:0000259" key="9">
    <source>
        <dbReference type="SMART" id="SM00911"/>
    </source>
</evidence>
<evidence type="ECO:0000256" key="5">
    <source>
        <dbReference type="ARBA" id="ARBA00022679"/>
    </source>
</evidence>
<dbReference type="InterPro" id="IPR035965">
    <property type="entry name" value="PAS-like_dom_sf"/>
</dbReference>
<dbReference type="GO" id="GO:0004673">
    <property type="term" value="F:protein histidine kinase activity"/>
    <property type="evidence" value="ECO:0007669"/>
    <property type="project" value="UniProtKB-EC"/>
</dbReference>
<dbReference type="RefSeq" id="WP_091966694.1">
    <property type="nucleotide sequence ID" value="NZ_FMAI01000037.1"/>
</dbReference>
<dbReference type="GO" id="GO:0006355">
    <property type="term" value="P:regulation of DNA-templated transcription"/>
    <property type="evidence" value="ECO:0007669"/>
    <property type="project" value="InterPro"/>
</dbReference>
<dbReference type="InterPro" id="IPR013767">
    <property type="entry name" value="PAS_fold"/>
</dbReference>
<keyword evidence="4" id="KW-0597">Phosphoprotein</keyword>
<dbReference type="PANTHER" id="PTHR41523">
    <property type="entry name" value="TWO-COMPONENT SYSTEM SENSOR PROTEIN"/>
    <property type="match status" value="1"/>
</dbReference>
<feature type="domain" description="Signal transduction histidine kinase HWE region" evidence="9">
    <location>
        <begin position="144"/>
        <end position="223"/>
    </location>
</feature>
<keyword evidence="6" id="KW-0547">Nucleotide-binding</keyword>
<evidence type="ECO:0000256" key="2">
    <source>
        <dbReference type="ARBA" id="ARBA00012438"/>
    </source>
</evidence>
<dbReference type="AlphaFoldDB" id="A0A1C3XSP1"/>
<evidence type="ECO:0000256" key="4">
    <source>
        <dbReference type="ARBA" id="ARBA00022553"/>
    </source>
</evidence>
<gene>
    <name evidence="10" type="ORF">GA0061098_103765</name>
</gene>
<dbReference type="Gene3D" id="3.30.565.10">
    <property type="entry name" value="Histidine kinase-like ATPase, C-terminal domain"/>
    <property type="match status" value="1"/>
</dbReference>
<dbReference type="EC" id="2.7.13.3" evidence="2"/>